<gene>
    <name evidence="9" type="ORF">KP79_PYT15609</name>
</gene>
<evidence type="ECO:0000259" key="8">
    <source>
        <dbReference type="PROSITE" id="PS50835"/>
    </source>
</evidence>
<dbReference type="EMBL" id="NEDP02003864">
    <property type="protein sequence ID" value="OWF47547.1"/>
    <property type="molecule type" value="Genomic_DNA"/>
</dbReference>
<feature type="domain" description="Ig-like" evidence="8">
    <location>
        <begin position="111"/>
        <end position="213"/>
    </location>
</feature>
<keyword evidence="4" id="KW-0393">Immunoglobulin domain</keyword>
<dbReference type="STRING" id="6573.A0A210QFL6"/>
<evidence type="ECO:0000256" key="4">
    <source>
        <dbReference type="ARBA" id="ARBA00023319"/>
    </source>
</evidence>
<feature type="domain" description="Ig-like" evidence="8">
    <location>
        <begin position="24"/>
        <end position="108"/>
    </location>
</feature>
<proteinExistence type="predicted"/>
<dbReference type="Proteomes" id="UP000242188">
    <property type="component" value="Unassembled WGS sequence"/>
</dbReference>
<dbReference type="PROSITE" id="PS50835">
    <property type="entry name" value="IG_LIKE"/>
    <property type="match status" value="3"/>
</dbReference>
<keyword evidence="3" id="KW-1015">Disulfide bond</keyword>
<dbReference type="InterPro" id="IPR003598">
    <property type="entry name" value="Ig_sub2"/>
</dbReference>
<comment type="caution">
    <text evidence="9">The sequence shown here is derived from an EMBL/GenBank/DDBJ whole genome shotgun (WGS) entry which is preliminary data.</text>
</comment>
<dbReference type="PANTHER" id="PTHR12231:SF253">
    <property type="entry name" value="DPR-INTERACTING PROTEIN ETA, ISOFORM B-RELATED"/>
    <property type="match status" value="1"/>
</dbReference>
<dbReference type="FunFam" id="2.60.40.10:FF:000032">
    <property type="entry name" value="palladin isoform X1"/>
    <property type="match status" value="1"/>
</dbReference>
<dbReference type="InterPro" id="IPR007110">
    <property type="entry name" value="Ig-like_dom"/>
</dbReference>
<feature type="region of interest" description="Disordered" evidence="5">
    <location>
        <begin position="316"/>
        <end position="345"/>
    </location>
</feature>
<dbReference type="CDD" id="cd00096">
    <property type="entry name" value="Ig"/>
    <property type="match status" value="1"/>
</dbReference>
<organism evidence="9 10">
    <name type="scientific">Mizuhopecten yessoensis</name>
    <name type="common">Japanese scallop</name>
    <name type="synonym">Patinopecten yessoensis</name>
    <dbReference type="NCBI Taxonomy" id="6573"/>
    <lineage>
        <taxon>Eukaryota</taxon>
        <taxon>Metazoa</taxon>
        <taxon>Spiralia</taxon>
        <taxon>Lophotrochozoa</taxon>
        <taxon>Mollusca</taxon>
        <taxon>Bivalvia</taxon>
        <taxon>Autobranchia</taxon>
        <taxon>Pteriomorphia</taxon>
        <taxon>Pectinida</taxon>
        <taxon>Pectinoidea</taxon>
        <taxon>Pectinidae</taxon>
        <taxon>Mizuhopecten</taxon>
    </lineage>
</organism>
<evidence type="ECO:0000256" key="3">
    <source>
        <dbReference type="ARBA" id="ARBA00023157"/>
    </source>
</evidence>
<keyword evidence="10" id="KW-1185">Reference proteome</keyword>
<evidence type="ECO:0000313" key="9">
    <source>
        <dbReference type="EMBL" id="OWF47547.1"/>
    </source>
</evidence>
<dbReference type="SMART" id="SM00408">
    <property type="entry name" value="IGc2"/>
    <property type="match status" value="3"/>
</dbReference>
<evidence type="ECO:0000256" key="1">
    <source>
        <dbReference type="ARBA" id="ARBA00022729"/>
    </source>
</evidence>
<dbReference type="SUPFAM" id="SSF48726">
    <property type="entry name" value="Immunoglobulin"/>
    <property type="match status" value="3"/>
</dbReference>
<dbReference type="Pfam" id="PF13927">
    <property type="entry name" value="Ig_3"/>
    <property type="match status" value="1"/>
</dbReference>
<sequence length="395" mass="44723">MELAVILVCLVLRLVWVKAQTLEPNFDVPIVNVTAIAGKTAILPCSVQALGGHKVAWLDPREKILTLEERRVISDDRISLERPYTNDWNLFIRDVKPSDSGKYMCQINTHPVKIKNIVLYVHEAASIIDELSSFDTTAREGDTVQLICNATGIPPPTVTWYRRPSSTKEAKEVVGLNGEVLVIYNISRYCDDIYECVAFNDISPAASREIRVVVEFAPEIFLPTKRMGQYQGKETILECRVTANPQVYSTWKRNGVEITNNYKYRVEVYEEDKNTITISLRIRQIDKDDYGPYTCKASNSLGTDMEEMLLYEYLPPKTDPATTTTDRTFEQQQPRQNQQNNGGVDSISIHRIDTQPDYHNQGLYPSQQGNGGHTFYASGLVILLALLSIVFDTCR</sequence>
<evidence type="ECO:0000256" key="2">
    <source>
        <dbReference type="ARBA" id="ARBA00022737"/>
    </source>
</evidence>
<evidence type="ECO:0000256" key="7">
    <source>
        <dbReference type="SAM" id="SignalP"/>
    </source>
</evidence>
<feature type="domain" description="Ig-like" evidence="8">
    <location>
        <begin position="218"/>
        <end position="311"/>
    </location>
</feature>
<keyword evidence="6" id="KW-1133">Transmembrane helix</keyword>
<keyword evidence="1 7" id="KW-0732">Signal</keyword>
<feature type="chain" id="PRO_5012849306" evidence="7">
    <location>
        <begin position="20"/>
        <end position="395"/>
    </location>
</feature>
<dbReference type="PANTHER" id="PTHR12231">
    <property type="entry name" value="CTX-RELATED TYPE I TRANSMEMBRANE PROTEIN"/>
    <property type="match status" value="1"/>
</dbReference>
<feature type="signal peptide" evidence="7">
    <location>
        <begin position="1"/>
        <end position="19"/>
    </location>
</feature>
<dbReference type="InterPro" id="IPR013783">
    <property type="entry name" value="Ig-like_fold"/>
</dbReference>
<dbReference type="SMART" id="SM00409">
    <property type="entry name" value="IG"/>
    <property type="match status" value="3"/>
</dbReference>
<keyword evidence="6" id="KW-0472">Membrane</keyword>
<keyword evidence="2" id="KW-0677">Repeat</keyword>
<dbReference type="AlphaFoldDB" id="A0A210QFL6"/>
<dbReference type="OrthoDB" id="10012075at2759"/>
<dbReference type="Pfam" id="PF07679">
    <property type="entry name" value="I-set"/>
    <property type="match status" value="2"/>
</dbReference>
<dbReference type="InterPro" id="IPR003599">
    <property type="entry name" value="Ig_sub"/>
</dbReference>
<accession>A0A210QFL6</accession>
<evidence type="ECO:0000256" key="5">
    <source>
        <dbReference type="SAM" id="MobiDB-lite"/>
    </source>
</evidence>
<reference evidence="9 10" key="1">
    <citation type="journal article" date="2017" name="Nat. Ecol. Evol.">
        <title>Scallop genome provides insights into evolution of bilaterian karyotype and development.</title>
        <authorList>
            <person name="Wang S."/>
            <person name="Zhang J."/>
            <person name="Jiao W."/>
            <person name="Li J."/>
            <person name="Xun X."/>
            <person name="Sun Y."/>
            <person name="Guo X."/>
            <person name="Huan P."/>
            <person name="Dong B."/>
            <person name="Zhang L."/>
            <person name="Hu X."/>
            <person name="Sun X."/>
            <person name="Wang J."/>
            <person name="Zhao C."/>
            <person name="Wang Y."/>
            <person name="Wang D."/>
            <person name="Huang X."/>
            <person name="Wang R."/>
            <person name="Lv J."/>
            <person name="Li Y."/>
            <person name="Zhang Z."/>
            <person name="Liu B."/>
            <person name="Lu W."/>
            <person name="Hui Y."/>
            <person name="Liang J."/>
            <person name="Zhou Z."/>
            <person name="Hou R."/>
            <person name="Li X."/>
            <person name="Liu Y."/>
            <person name="Li H."/>
            <person name="Ning X."/>
            <person name="Lin Y."/>
            <person name="Zhao L."/>
            <person name="Xing Q."/>
            <person name="Dou J."/>
            <person name="Li Y."/>
            <person name="Mao J."/>
            <person name="Guo H."/>
            <person name="Dou H."/>
            <person name="Li T."/>
            <person name="Mu C."/>
            <person name="Jiang W."/>
            <person name="Fu Q."/>
            <person name="Fu X."/>
            <person name="Miao Y."/>
            <person name="Liu J."/>
            <person name="Yu Q."/>
            <person name="Li R."/>
            <person name="Liao H."/>
            <person name="Li X."/>
            <person name="Kong Y."/>
            <person name="Jiang Z."/>
            <person name="Chourrout D."/>
            <person name="Li R."/>
            <person name="Bao Z."/>
        </authorList>
    </citation>
    <scope>NUCLEOTIDE SEQUENCE [LARGE SCALE GENOMIC DNA]</scope>
    <source>
        <strain evidence="9 10">PY_sf001</strain>
    </source>
</reference>
<name>A0A210QFL6_MIZYE</name>
<evidence type="ECO:0000313" key="10">
    <source>
        <dbReference type="Proteomes" id="UP000242188"/>
    </source>
</evidence>
<protein>
    <submittedName>
        <fullName evidence="9">Lachesin</fullName>
    </submittedName>
</protein>
<dbReference type="GO" id="GO:0043005">
    <property type="term" value="C:neuron projection"/>
    <property type="evidence" value="ECO:0007669"/>
    <property type="project" value="TreeGrafter"/>
</dbReference>
<dbReference type="InterPro" id="IPR051170">
    <property type="entry name" value="Neural/epithelial_adhesion"/>
</dbReference>
<dbReference type="Gene3D" id="2.60.40.10">
    <property type="entry name" value="Immunoglobulins"/>
    <property type="match status" value="3"/>
</dbReference>
<evidence type="ECO:0000256" key="6">
    <source>
        <dbReference type="SAM" id="Phobius"/>
    </source>
</evidence>
<feature type="transmembrane region" description="Helical" evidence="6">
    <location>
        <begin position="375"/>
        <end position="394"/>
    </location>
</feature>
<feature type="compositionally biased region" description="Low complexity" evidence="5">
    <location>
        <begin position="316"/>
        <end position="341"/>
    </location>
</feature>
<dbReference type="InterPro" id="IPR036179">
    <property type="entry name" value="Ig-like_dom_sf"/>
</dbReference>
<dbReference type="InterPro" id="IPR013098">
    <property type="entry name" value="Ig_I-set"/>
</dbReference>
<keyword evidence="6" id="KW-0812">Transmembrane</keyword>